<dbReference type="RefSeq" id="XP_048335844.2">
    <property type="nucleotide sequence ID" value="XM_048479887.2"/>
</dbReference>
<feature type="region of interest" description="Disordered" evidence="1">
    <location>
        <begin position="17"/>
        <end position="37"/>
    </location>
</feature>
<protein>
    <submittedName>
        <fullName evidence="3">Uncharacterized protein LOC107425129 isoform X1</fullName>
    </submittedName>
</protein>
<organism evidence="2 3">
    <name type="scientific">Ziziphus jujuba</name>
    <name type="common">Chinese jujube</name>
    <name type="synonym">Ziziphus sativa</name>
    <dbReference type="NCBI Taxonomy" id="326968"/>
    <lineage>
        <taxon>Eukaryota</taxon>
        <taxon>Viridiplantae</taxon>
        <taxon>Streptophyta</taxon>
        <taxon>Embryophyta</taxon>
        <taxon>Tracheophyta</taxon>
        <taxon>Spermatophyta</taxon>
        <taxon>Magnoliopsida</taxon>
        <taxon>eudicotyledons</taxon>
        <taxon>Gunneridae</taxon>
        <taxon>Pentapetalae</taxon>
        <taxon>rosids</taxon>
        <taxon>fabids</taxon>
        <taxon>Rosales</taxon>
        <taxon>Rhamnaceae</taxon>
        <taxon>Paliureae</taxon>
        <taxon>Ziziphus</taxon>
    </lineage>
</organism>
<proteinExistence type="predicted"/>
<evidence type="ECO:0000313" key="3">
    <source>
        <dbReference type="RefSeq" id="XP_048335844.2"/>
    </source>
</evidence>
<name>A0ABM3IV64_ZIZJJ</name>
<keyword evidence="2" id="KW-1185">Reference proteome</keyword>
<dbReference type="PANTHER" id="PTHR31110">
    <property type="entry name" value="PESTICIDAL CRYSTAL CRY8BA PROTEIN"/>
    <property type="match status" value="1"/>
</dbReference>
<dbReference type="GeneID" id="107425129"/>
<evidence type="ECO:0000313" key="2">
    <source>
        <dbReference type="Proteomes" id="UP001652623"/>
    </source>
</evidence>
<evidence type="ECO:0000256" key="1">
    <source>
        <dbReference type="SAM" id="MobiDB-lite"/>
    </source>
</evidence>
<dbReference type="Proteomes" id="UP001652623">
    <property type="component" value="Chromosome 7"/>
</dbReference>
<feature type="compositionally biased region" description="Basic and acidic residues" evidence="1">
    <location>
        <begin position="17"/>
        <end position="29"/>
    </location>
</feature>
<accession>A0ABM3IV64</accession>
<reference evidence="3" key="1">
    <citation type="submission" date="2025-08" db="UniProtKB">
        <authorList>
            <consortium name="RefSeq"/>
        </authorList>
    </citation>
    <scope>IDENTIFICATION</scope>
    <source>
        <tissue evidence="3">Seedling</tissue>
    </source>
</reference>
<sequence length="1198" mass="133695">MKMVFNEELGSNAIRWVGEDGGSKKRDNRISQSAQRHQCDPVVNLTKKGRGFRLPSPAKFGTGYVPSCGFASVSQTDSDTEICSSGSEDGINGGGMYSVIESFKDDDKFMHLKEGKGVEKLKRNGDSKQVKSPDFVNDELLDSATSTEVSFTQLGIQNSGFSQRATTHTSDGYSSGVTSWENQEILGRELRQKKQHYINTPSAPPLVVLGSEINSTADQSSSSLKAHNKPKFGNLNDSVSTNGLSEAEAIHSGATVIYNIEISKPSYRTAAAADKGSPVSLPARLPAFRLVSEPGTWCSVIAYDACVRLCLHKWAMQSSPEVHCFLENECAVLRDAFGLRHVLLQSEDELLQKRSAELVSQGAAKKSKKNVGKIKVQVRRVNIGLVQSSGCFLLPLPSMKALSFAWGPVTKVRLPRVPANGSFSARSSAFAKASTKYVKEISGRLKSGVTNVRSGSLSYEVVQETYSCSLRLKGSSEEDAVRMQPGSGEEHVFFPDSLGDYLMIEVQDSKAQYHGRAIVQVAAIADNPGDKLRWYPVYVDAENEPVGRIQLQINYSISQNDTNHPKCGSVAETMAYDFVVEVAMKAEKFQQRNLSLHGPWKWLVTEFASYYGVSNAYTKLRYLSYIMDVATPTADCLNIVYDLLSDVLSKVNCKSMLSHQENRMLADIKEQVKDLLALTFENYKSLDESLPSGVMDVFRPASKLAAPALAPAINLFTLLHDISSPEARLKFCRYFQVAAKKRLCRHLAETDDFTLGSNEVKLTDVSMYYEKMKSLILNIRNEIFTDKEIHNQKVLPSFMEIELPNLSSSIYSVELCARLHAFLIACPPPGPTPPVVQLVITAADFQRDLASWDVKPVNGGVDAKELFNVYISQWIQDKRLHLLELCKVEKVKWSGVRPQRSTTPFVDDMYDHLKETLNEYEVIMCRWPGYVSVLENAIADVEKAAVEALDKQYADVLLPLKDNLTNKLFGHKYIQKLSNGTVNAYFVPDELGILLNSMKRLLDVLWPKIDTQLKSWSSCIPDDGHAVKGEYLNDVTVTLRTNFRIYKKAIVQKLAENTRAQNTTKLKGIIRDSKEVESDLQNRMQPLKDLLVKTIDHLHTVVESPVFIEICRELWDRMGQDILQLLVDRKEKRTWYKGSRVAVSILDNIFASEMQKLLGNSLQVKDLDPPESIKEIHSMLCKGDTNFNKSNQEAFSDG</sequence>
<gene>
    <name evidence="3" type="primary">LOC107425129</name>
</gene>
<dbReference type="PANTHER" id="PTHR31110:SF2">
    <property type="entry name" value="PESTICIDAL CRYSTAL CRY8BA PROTEIN"/>
    <property type="match status" value="1"/>
</dbReference>